<feature type="repeat" description="Solcar" evidence="4">
    <location>
        <begin position="96"/>
        <end position="178"/>
    </location>
</feature>
<evidence type="ECO:0000256" key="2">
    <source>
        <dbReference type="ARBA" id="ARBA00022692"/>
    </source>
</evidence>
<keyword evidence="2 4" id="KW-0812">Transmembrane</keyword>
<dbReference type="PANTHER" id="PTHR46181:SF3">
    <property type="entry name" value="MITOCHONDRIAL GLYCINE TRANSPORTER"/>
    <property type="match status" value="1"/>
</dbReference>
<keyword evidence="3 4" id="KW-0472">Membrane</keyword>
<keyword evidence="5" id="KW-0813">Transport</keyword>
<dbReference type="GO" id="GO:0016020">
    <property type="term" value="C:membrane"/>
    <property type="evidence" value="ECO:0007669"/>
    <property type="project" value="UniProtKB-SubCell"/>
</dbReference>
<comment type="subcellular location">
    <subcellularLocation>
        <location evidence="1">Membrane</location>
        <topology evidence="1">Multi-pass membrane protein</topology>
    </subcellularLocation>
</comment>
<dbReference type="GO" id="GO:1904983">
    <property type="term" value="P:glycine import into mitochondrion"/>
    <property type="evidence" value="ECO:0007669"/>
    <property type="project" value="TreeGrafter"/>
</dbReference>
<evidence type="ECO:0000313" key="6">
    <source>
        <dbReference type="EMBL" id="CAE0060631.1"/>
    </source>
</evidence>
<evidence type="ECO:0000256" key="1">
    <source>
        <dbReference type="ARBA" id="ARBA00004141"/>
    </source>
</evidence>
<evidence type="ECO:0000256" key="4">
    <source>
        <dbReference type="PROSITE-ProRule" id="PRU00282"/>
    </source>
</evidence>
<dbReference type="InterPro" id="IPR023395">
    <property type="entry name" value="MCP_dom_sf"/>
</dbReference>
<dbReference type="PROSITE" id="PS50920">
    <property type="entry name" value="SOLCAR"/>
    <property type="match status" value="1"/>
</dbReference>
<dbReference type="PANTHER" id="PTHR46181">
    <property type="entry name" value="MITOCHONDRIAL GLYCINE TRANSPORTER"/>
    <property type="match status" value="1"/>
</dbReference>
<dbReference type="InterPro" id="IPR018108">
    <property type="entry name" value="MCP_transmembrane"/>
</dbReference>
<dbReference type="GO" id="GO:0015187">
    <property type="term" value="F:glycine transmembrane transporter activity"/>
    <property type="evidence" value="ECO:0007669"/>
    <property type="project" value="TreeGrafter"/>
</dbReference>
<dbReference type="EMBL" id="HBHW01037305">
    <property type="protein sequence ID" value="CAE0060631.1"/>
    <property type="molecule type" value="Transcribed_RNA"/>
</dbReference>
<evidence type="ECO:0008006" key="7">
    <source>
        <dbReference type="Google" id="ProtNLM"/>
    </source>
</evidence>
<organism evidence="6">
    <name type="scientific">Rhodosorus marinus</name>
    <dbReference type="NCBI Taxonomy" id="101924"/>
    <lineage>
        <taxon>Eukaryota</taxon>
        <taxon>Rhodophyta</taxon>
        <taxon>Stylonematophyceae</taxon>
        <taxon>Stylonematales</taxon>
        <taxon>Stylonemataceae</taxon>
        <taxon>Rhodosorus</taxon>
    </lineage>
</organism>
<evidence type="ECO:0000256" key="5">
    <source>
        <dbReference type="RuleBase" id="RU000488"/>
    </source>
</evidence>
<dbReference type="Pfam" id="PF00153">
    <property type="entry name" value="Mito_carr"/>
    <property type="match status" value="1"/>
</dbReference>
<gene>
    <name evidence="6" type="ORF">RMAR00112_LOCUS28697</name>
</gene>
<name>A0A7S3A3S0_9RHOD</name>
<accession>A0A7S3A3S0</accession>
<reference evidence="6" key="1">
    <citation type="submission" date="2021-01" db="EMBL/GenBank/DDBJ databases">
        <authorList>
            <person name="Corre E."/>
            <person name="Pelletier E."/>
            <person name="Niang G."/>
            <person name="Scheremetjew M."/>
            <person name="Finn R."/>
            <person name="Kale V."/>
            <person name="Holt S."/>
            <person name="Cochrane G."/>
            <person name="Meng A."/>
            <person name="Brown T."/>
            <person name="Cohen L."/>
        </authorList>
    </citation>
    <scope>NUCLEOTIDE SEQUENCE</scope>
    <source>
        <strain evidence="6">CCMP 769</strain>
    </source>
</reference>
<dbReference type="AlphaFoldDB" id="A0A7S3A3S0"/>
<dbReference type="SUPFAM" id="SSF103506">
    <property type="entry name" value="Mitochondrial carrier"/>
    <property type="match status" value="1"/>
</dbReference>
<dbReference type="GO" id="GO:0005739">
    <property type="term" value="C:mitochondrion"/>
    <property type="evidence" value="ECO:0007669"/>
    <property type="project" value="TreeGrafter"/>
</dbReference>
<dbReference type="Gene3D" id="1.50.40.10">
    <property type="entry name" value="Mitochondrial carrier domain"/>
    <property type="match status" value="1"/>
</dbReference>
<evidence type="ECO:0000256" key="3">
    <source>
        <dbReference type="ARBA" id="ARBA00023136"/>
    </source>
</evidence>
<protein>
    <recommendedName>
        <fullName evidence="7">ADP,ATP carrier protein</fullName>
    </recommendedName>
</protein>
<sequence>MGEEGMRRVTFAVCLPLDGRALSGLVAGAVQAAAFNPFDRALFLSITQNRQFWHLDNWRSPFQGFSQAFFQRSLQGGIYFPLEDVFKKLFARCQISQALRDILVGKCAGAVNGLILNPLSVVKYNMWTANKDSFWATASELYRLHGCGSLFRGVGSTVLRDITFGAAYTSMRHYLRRRFPGAKIDHFKHDLTSAVLATFISAPFNYARNVQYASAHLDVPSIMDTWKSLARKTLEQPTKLDRFRFAQRSLGIGWGTARVTMAFAFGAFVYETLMGKSPGLAARG</sequence>
<proteinExistence type="inferred from homology"/>
<comment type="similarity">
    <text evidence="5">Belongs to the mitochondrial carrier (TC 2.A.29) family.</text>
</comment>